<sequence length="202" mass="22994">MQICMMDYGNLSADGKTAYLKCYGIGTFEVLSGIERYINNPDCADHEKVAIPVGAYWVTDRSAGSLYNRVRAEAIDTWSHYRNHHSDWFALFSDKTQKDRLNVNGLNRTGFRLHPLNSDGTGESWGCITLRRYSDFQHLRHLLLQRGTFPVPGGNGLMAYARIDVRGTPDFSQCEEEVKKTKEEAEKRRAQQALKRKKASAE</sequence>
<feature type="domain" description="Tlde1" evidence="2">
    <location>
        <begin position="27"/>
        <end position="152"/>
    </location>
</feature>
<accession>A0ABP7LN88</accession>
<evidence type="ECO:0000313" key="4">
    <source>
        <dbReference type="Proteomes" id="UP001499994"/>
    </source>
</evidence>
<feature type="compositionally biased region" description="Basic and acidic residues" evidence="1">
    <location>
        <begin position="176"/>
        <end position="189"/>
    </location>
</feature>
<dbReference type="InterPro" id="IPR021225">
    <property type="entry name" value="Tlde1_dom"/>
</dbReference>
<organism evidence="3 4">
    <name type="scientific">Gibbsiella dentisursi</name>
    <dbReference type="NCBI Taxonomy" id="796890"/>
    <lineage>
        <taxon>Bacteria</taxon>
        <taxon>Pseudomonadati</taxon>
        <taxon>Pseudomonadota</taxon>
        <taxon>Gammaproteobacteria</taxon>
        <taxon>Enterobacterales</taxon>
        <taxon>Yersiniaceae</taxon>
        <taxon>Gibbsiella</taxon>
    </lineage>
</organism>
<proteinExistence type="predicted"/>
<feature type="region of interest" description="Disordered" evidence="1">
    <location>
        <begin position="172"/>
        <end position="202"/>
    </location>
</feature>
<protein>
    <recommendedName>
        <fullName evidence="2">Tlde1 domain-containing protein</fullName>
    </recommendedName>
</protein>
<name>A0ABP7LN88_9GAMM</name>
<gene>
    <name evidence="3" type="ORF">GCM10022405_31520</name>
</gene>
<reference evidence="4" key="1">
    <citation type="journal article" date="2019" name="Int. J. Syst. Evol. Microbiol.">
        <title>The Global Catalogue of Microorganisms (GCM) 10K type strain sequencing project: providing services to taxonomists for standard genome sequencing and annotation.</title>
        <authorList>
            <consortium name="The Broad Institute Genomics Platform"/>
            <consortium name="The Broad Institute Genome Sequencing Center for Infectious Disease"/>
            <person name="Wu L."/>
            <person name="Ma J."/>
        </authorList>
    </citation>
    <scope>NUCLEOTIDE SEQUENCE [LARGE SCALE GENOMIC DNA]</scope>
    <source>
        <strain evidence="4">JCM 17201</strain>
    </source>
</reference>
<evidence type="ECO:0000313" key="3">
    <source>
        <dbReference type="EMBL" id="GAA3903979.1"/>
    </source>
</evidence>
<evidence type="ECO:0000259" key="2">
    <source>
        <dbReference type="Pfam" id="PF10908"/>
    </source>
</evidence>
<dbReference type="Pfam" id="PF10908">
    <property type="entry name" value="Tlde1_dom"/>
    <property type="match status" value="1"/>
</dbReference>
<dbReference type="EMBL" id="BAABDG010000007">
    <property type="protein sequence ID" value="GAA3903979.1"/>
    <property type="molecule type" value="Genomic_DNA"/>
</dbReference>
<keyword evidence="4" id="KW-1185">Reference proteome</keyword>
<comment type="caution">
    <text evidence="3">The sequence shown here is derived from an EMBL/GenBank/DDBJ whole genome shotgun (WGS) entry which is preliminary data.</text>
</comment>
<dbReference type="Proteomes" id="UP001499994">
    <property type="component" value="Unassembled WGS sequence"/>
</dbReference>
<evidence type="ECO:0000256" key="1">
    <source>
        <dbReference type="SAM" id="MobiDB-lite"/>
    </source>
</evidence>